<keyword evidence="6 15" id="KW-1133">Transmembrane helix</keyword>
<keyword evidence="5" id="KW-0677">Repeat</keyword>
<dbReference type="GO" id="GO:0038165">
    <property type="term" value="P:oncostatin-M-mediated signaling pathway"/>
    <property type="evidence" value="ECO:0007669"/>
    <property type="project" value="UniProtKB-ARBA"/>
</dbReference>
<dbReference type="InterPro" id="IPR036116">
    <property type="entry name" value="FN3_sf"/>
</dbReference>
<gene>
    <name evidence="18" type="primary">OSMR</name>
</gene>
<evidence type="ECO:0000313" key="18">
    <source>
        <dbReference type="Ensembl" id="ENSRBIP00000033384.1"/>
    </source>
</evidence>
<dbReference type="PROSITE" id="PS01353">
    <property type="entry name" value="HEMATOPO_REC_L_F2"/>
    <property type="match status" value="1"/>
</dbReference>
<name>A0A2K6MC78_RHIBE</name>
<evidence type="ECO:0000256" key="4">
    <source>
        <dbReference type="ARBA" id="ARBA00022729"/>
    </source>
</evidence>
<keyword evidence="4 16" id="KW-0732">Signal</keyword>
<evidence type="ECO:0000256" key="13">
    <source>
        <dbReference type="ARBA" id="ARBA00079310"/>
    </source>
</evidence>
<comment type="similarity">
    <text evidence="2">Belongs to the type I cytokine receptor family. Type 2 subfamily.</text>
</comment>
<evidence type="ECO:0000256" key="12">
    <source>
        <dbReference type="ARBA" id="ARBA00071726"/>
    </source>
</evidence>
<dbReference type="InterPro" id="IPR013783">
    <property type="entry name" value="Ig-like_fold"/>
</dbReference>
<dbReference type="FunFam" id="2.60.40.10:FF:000738">
    <property type="entry name" value="Leukemia inhibitory factor receptor"/>
    <property type="match status" value="1"/>
</dbReference>
<keyword evidence="3 15" id="KW-0812">Transmembrane</keyword>
<dbReference type="AlphaFoldDB" id="A0A2K6MC78"/>
<evidence type="ECO:0000256" key="3">
    <source>
        <dbReference type="ARBA" id="ARBA00022692"/>
    </source>
</evidence>
<feature type="region of interest" description="Disordered" evidence="14">
    <location>
        <begin position="902"/>
        <end position="921"/>
    </location>
</feature>
<feature type="chain" id="PRO_5014404534" description="Oncostatin-M-specific receptor subunit beta" evidence="16">
    <location>
        <begin position="28"/>
        <end position="921"/>
    </location>
</feature>
<dbReference type="Gene3D" id="2.60.40.10">
    <property type="entry name" value="Immunoglobulins"/>
    <property type="match status" value="7"/>
</dbReference>
<evidence type="ECO:0000256" key="8">
    <source>
        <dbReference type="ARBA" id="ARBA00023157"/>
    </source>
</evidence>
<dbReference type="InterPro" id="IPR048497">
    <property type="entry name" value="LIF-R-like_Ig-like"/>
</dbReference>
<dbReference type="Proteomes" id="UP000233180">
    <property type="component" value="Unassembled WGS sequence"/>
</dbReference>
<evidence type="ECO:0000256" key="1">
    <source>
        <dbReference type="ARBA" id="ARBA00004479"/>
    </source>
</evidence>
<feature type="transmembrane region" description="Helical" evidence="15">
    <location>
        <begin position="681"/>
        <end position="702"/>
    </location>
</feature>
<keyword evidence="9" id="KW-0675">Receptor</keyword>
<dbReference type="InterPro" id="IPR003529">
    <property type="entry name" value="Hematopoietin_rcpt_Gp130_CS"/>
</dbReference>
<dbReference type="FunFam" id="2.60.40.10:FF:001289">
    <property type="entry name" value="Oncostatin-M-specific receptor subunit beta"/>
    <property type="match status" value="1"/>
</dbReference>
<dbReference type="PANTHER" id="PTHR48423:SF1">
    <property type="entry name" value="INTERLEUKIN-27 RECEPTOR SUBUNIT ALPHA"/>
    <property type="match status" value="1"/>
</dbReference>
<evidence type="ECO:0000256" key="16">
    <source>
        <dbReference type="SAM" id="SignalP"/>
    </source>
</evidence>
<evidence type="ECO:0000256" key="10">
    <source>
        <dbReference type="ARBA" id="ARBA00023180"/>
    </source>
</evidence>
<comment type="subunit">
    <text evidence="11">Heterodimer composed of OSMR and IL6ST (type II OSM receptor). Heterodimer with IL31RA to form the IL31 receptor.</text>
</comment>
<dbReference type="GO" id="GO:0004896">
    <property type="term" value="F:cytokine receptor activity"/>
    <property type="evidence" value="ECO:0007669"/>
    <property type="project" value="InterPro"/>
</dbReference>
<evidence type="ECO:0000259" key="17">
    <source>
        <dbReference type="PROSITE" id="PS50853"/>
    </source>
</evidence>
<sequence>MALFVVFQTTFFLTLLSLRTYQSEVLAERLPLTPVSLKVSTNSIHQSLHLQWTVHNLPYHQELKMVFQIQISRIETSNVVWVGNYSTTVKWNQVLHWSWESELPLECATHFVRMKSVMDDASFPEPNFWSNWSSWEEVSVQDSLGRGILFVFPKDKLVEEGSNVTICYVSRNIQNNVSCYLEGKQIHGEQLDPHVTAFNLNSVPFIRNRGTNIYCEASQGNVSKGIEGIVLFVSKVLEEPKDFSCETQDFKTLHCTWDPGTDTALGWSKQPSQSYTLFESFSGEKKLCTHKNWCNWQITQDSQETYNFTLIAENYLRKRSVNILFNLTHRVYLMNPFSVNFENVNATNAIMTWKVHSMRNNFTYLCQIELHGEGKMMQYDVSVKVNGEYFLSELEPATEYMARVRCADASHFWKWSEWSGQNFTTLEAAPSEAPDVWRSVNSEPGNHTVTLFWKPLSKLHANGKILFYNVVVENLDKPSRSELRSIPAPANSTKLILDRCSYQICVTANNSVGASPASIIVISVDPENKEVEEERIAGTDGGFSLSWKPQPGDIIGYVVDWCDHPQDVLQWKNVGPNTTSTVISTDAFRPGVRYDFRIYGLSTKRIACLLEKKTGYSQELAPSDNPHVLVDMLTSHSFTLSWKDYSTESQPGFIQGYHVYLKSKARQCHPRFQKAVLSASMLIHILLPMVFCVLLIMIVCYLKSQWIKETCYPDIPDPYKSSILSLIKFKENPHLTIMNVSDCIPDAIEVVSKPEGTKIQILGTRKSLTETELTKPNYLYLLPTEKNHSGPGPCICFENFTYNQAASDSGFCGHVPVSPKAPPSMLGLMTSPENVLKALEKNYMNSLGEVPAGETSLNYVSQLASPMSGDKDSLPTNPVEPPHCSEYKMQMAVPLRLALPRPTENSSLSSITLLDPGEHYR</sequence>
<evidence type="ECO:0000313" key="19">
    <source>
        <dbReference type="Proteomes" id="UP000233180"/>
    </source>
</evidence>
<dbReference type="GeneTree" id="ENSGT00940000160851"/>
<keyword evidence="19" id="KW-1185">Reference proteome</keyword>
<dbReference type="Ensembl" id="ENSRBIT00000057364.1">
    <property type="protein sequence ID" value="ENSRBIP00000033384.1"/>
    <property type="gene ID" value="ENSRBIG00000040445.1"/>
</dbReference>
<comment type="subcellular location">
    <subcellularLocation>
        <location evidence="1">Membrane</location>
        <topology evidence="1">Single-pass type I membrane protein</topology>
    </subcellularLocation>
</comment>
<reference evidence="18 19" key="1">
    <citation type="submission" date="2016-06" db="EMBL/GenBank/DDBJ databases">
        <title>Genome of Rhinopithecus bieti.</title>
        <authorList>
            <person name="Wu"/>
            <person name="C.-I. and Zhang"/>
            <person name="Y."/>
        </authorList>
    </citation>
    <scope>NUCLEOTIDE SEQUENCE</scope>
</reference>
<dbReference type="PANTHER" id="PTHR48423">
    <property type="entry name" value="INTERLEUKIN-27 RECEPTOR SUBUNIT ALPHA"/>
    <property type="match status" value="1"/>
</dbReference>
<dbReference type="Pfam" id="PF00041">
    <property type="entry name" value="fn3"/>
    <property type="match status" value="1"/>
</dbReference>
<dbReference type="Pfam" id="PF21177">
    <property type="entry name" value="LIF-R_Ig-like"/>
    <property type="match status" value="1"/>
</dbReference>
<keyword evidence="7 15" id="KW-0472">Membrane</keyword>
<feature type="signal peptide" evidence="16">
    <location>
        <begin position="1"/>
        <end position="27"/>
    </location>
</feature>
<evidence type="ECO:0000256" key="6">
    <source>
        <dbReference type="ARBA" id="ARBA00022989"/>
    </source>
</evidence>
<reference evidence="18" key="2">
    <citation type="submission" date="2025-08" db="UniProtKB">
        <authorList>
            <consortium name="Ensembl"/>
        </authorList>
    </citation>
    <scope>IDENTIFICATION</scope>
</reference>
<dbReference type="FunFam" id="2.60.40.10:FF:000578">
    <property type="entry name" value="Leukemia inhibitory factor receptor"/>
    <property type="match status" value="1"/>
</dbReference>
<evidence type="ECO:0000256" key="2">
    <source>
        <dbReference type="ARBA" id="ARBA00008921"/>
    </source>
</evidence>
<dbReference type="CDD" id="cd00063">
    <property type="entry name" value="FN3"/>
    <property type="match status" value="3"/>
</dbReference>
<evidence type="ECO:0000256" key="11">
    <source>
        <dbReference type="ARBA" id="ARBA00064786"/>
    </source>
</evidence>
<dbReference type="FunFam" id="2.60.40.10:FF:000607">
    <property type="entry name" value="Leukemia inhibitory factor receptor"/>
    <property type="match status" value="1"/>
</dbReference>
<feature type="compositionally biased region" description="Polar residues" evidence="14">
    <location>
        <begin position="903"/>
        <end position="912"/>
    </location>
</feature>
<evidence type="ECO:0000256" key="14">
    <source>
        <dbReference type="SAM" id="MobiDB-lite"/>
    </source>
</evidence>
<protein>
    <recommendedName>
        <fullName evidence="12">Oncostatin-M-specific receptor subunit beta</fullName>
    </recommendedName>
    <alternativeName>
        <fullName evidence="13">Interleukin-31 receptor subunit beta</fullName>
    </alternativeName>
</protein>
<dbReference type="Pfam" id="PF25552">
    <property type="entry name" value="LIFR_D4"/>
    <property type="match status" value="1"/>
</dbReference>
<feature type="domain" description="Fibronectin type-III" evidence="17">
    <location>
        <begin position="433"/>
        <end position="528"/>
    </location>
</feature>
<feature type="domain" description="Fibronectin type-III" evidence="17">
    <location>
        <begin position="335"/>
        <end position="428"/>
    </location>
</feature>
<proteinExistence type="inferred from homology"/>
<accession>A0A2K6MC78</accession>
<dbReference type="InterPro" id="IPR040817">
    <property type="entry name" value="LIFR_D2"/>
</dbReference>
<dbReference type="PROSITE" id="PS50853">
    <property type="entry name" value="FN3"/>
    <property type="match status" value="2"/>
</dbReference>
<evidence type="ECO:0000256" key="7">
    <source>
        <dbReference type="ARBA" id="ARBA00023136"/>
    </source>
</evidence>
<dbReference type="SMART" id="SM00060">
    <property type="entry name" value="FN3"/>
    <property type="match status" value="3"/>
</dbReference>
<keyword evidence="10" id="KW-0325">Glycoprotein</keyword>
<evidence type="ECO:0000256" key="5">
    <source>
        <dbReference type="ARBA" id="ARBA00022737"/>
    </source>
</evidence>
<dbReference type="InterPro" id="IPR052672">
    <property type="entry name" value="Type1_Cytokine_Rcpt_Type2"/>
</dbReference>
<dbReference type="InterPro" id="IPR003961">
    <property type="entry name" value="FN3_dom"/>
</dbReference>
<dbReference type="Pfam" id="PF17971">
    <property type="entry name" value="LIFR_D2"/>
    <property type="match status" value="1"/>
</dbReference>
<evidence type="ECO:0000256" key="9">
    <source>
        <dbReference type="ARBA" id="ARBA00023170"/>
    </source>
</evidence>
<dbReference type="FunFam" id="2.60.40.10:FF:001148">
    <property type="entry name" value="oncostatin-M-specific receptor subunit beta"/>
    <property type="match status" value="1"/>
</dbReference>
<evidence type="ECO:0000256" key="15">
    <source>
        <dbReference type="SAM" id="Phobius"/>
    </source>
</evidence>
<reference evidence="18" key="3">
    <citation type="submission" date="2025-09" db="UniProtKB">
        <authorList>
            <consortium name="Ensembl"/>
        </authorList>
    </citation>
    <scope>IDENTIFICATION</scope>
</reference>
<dbReference type="FunFam" id="2.60.40.10:FF:000657">
    <property type="entry name" value="Leukemia inhibitory factor receptor"/>
    <property type="match status" value="1"/>
</dbReference>
<dbReference type="GO" id="GO:0005886">
    <property type="term" value="C:plasma membrane"/>
    <property type="evidence" value="ECO:0007669"/>
    <property type="project" value="UniProtKB-ARBA"/>
</dbReference>
<organism evidence="18 19">
    <name type="scientific">Rhinopithecus bieti</name>
    <name type="common">Black snub-nosed monkey</name>
    <name type="synonym">Pygathrix bieti</name>
    <dbReference type="NCBI Taxonomy" id="61621"/>
    <lineage>
        <taxon>Eukaryota</taxon>
        <taxon>Metazoa</taxon>
        <taxon>Chordata</taxon>
        <taxon>Craniata</taxon>
        <taxon>Vertebrata</taxon>
        <taxon>Euteleostomi</taxon>
        <taxon>Mammalia</taxon>
        <taxon>Eutheria</taxon>
        <taxon>Euarchontoglires</taxon>
        <taxon>Primates</taxon>
        <taxon>Haplorrhini</taxon>
        <taxon>Catarrhini</taxon>
        <taxon>Cercopithecidae</taxon>
        <taxon>Colobinae</taxon>
        <taxon>Rhinopithecus</taxon>
    </lineage>
</organism>
<dbReference type="SUPFAM" id="SSF49265">
    <property type="entry name" value="Fibronectin type III"/>
    <property type="match status" value="3"/>
</dbReference>
<keyword evidence="8" id="KW-1015">Disulfide bond</keyword>